<dbReference type="Gene3D" id="3.30.750.44">
    <property type="match status" value="1"/>
</dbReference>
<dbReference type="InterPro" id="IPR005151">
    <property type="entry name" value="Tail-specific_protease"/>
</dbReference>
<dbReference type="PANTHER" id="PTHR11261">
    <property type="entry name" value="INTERPHOTORECEPTOR RETINOID-BINDING PROTEIN"/>
    <property type="match status" value="1"/>
</dbReference>
<proteinExistence type="predicted"/>
<accession>A0ABZ2LV69</accession>
<dbReference type="InterPro" id="IPR029045">
    <property type="entry name" value="ClpP/crotonase-like_dom_sf"/>
</dbReference>
<gene>
    <name evidence="2" type="ORF">LZC94_44300</name>
</gene>
<evidence type="ECO:0000313" key="3">
    <source>
        <dbReference type="Proteomes" id="UP001370348"/>
    </source>
</evidence>
<organism evidence="2 3">
    <name type="scientific">Pendulispora albinea</name>
    <dbReference type="NCBI Taxonomy" id="2741071"/>
    <lineage>
        <taxon>Bacteria</taxon>
        <taxon>Pseudomonadati</taxon>
        <taxon>Myxococcota</taxon>
        <taxon>Myxococcia</taxon>
        <taxon>Myxococcales</taxon>
        <taxon>Sorangiineae</taxon>
        <taxon>Pendulisporaceae</taxon>
        <taxon>Pendulispora</taxon>
    </lineage>
</organism>
<dbReference type="SUPFAM" id="SSF52096">
    <property type="entry name" value="ClpP/crotonase"/>
    <property type="match status" value="1"/>
</dbReference>
<evidence type="ECO:0000259" key="1">
    <source>
        <dbReference type="SMART" id="SM00245"/>
    </source>
</evidence>
<feature type="domain" description="Tail specific protease" evidence="1">
    <location>
        <begin position="65"/>
        <end position="258"/>
    </location>
</feature>
<dbReference type="Gene3D" id="3.90.226.10">
    <property type="entry name" value="2-enoyl-CoA Hydratase, Chain A, domain 1"/>
    <property type="match status" value="1"/>
</dbReference>
<protein>
    <submittedName>
        <fullName evidence="2">S41 family peptidase</fullName>
    </submittedName>
</protein>
<reference evidence="2 3" key="1">
    <citation type="submission" date="2021-12" db="EMBL/GenBank/DDBJ databases">
        <title>Discovery of the Pendulisporaceae a myxobacterial family with distinct sporulation behavior and unique specialized metabolism.</title>
        <authorList>
            <person name="Garcia R."/>
            <person name="Popoff A."/>
            <person name="Bader C.D."/>
            <person name="Loehr J."/>
            <person name="Walesch S."/>
            <person name="Walt C."/>
            <person name="Boldt J."/>
            <person name="Bunk B."/>
            <person name="Haeckl F.J.F.P.J."/>
            <person name="Gunesch A.P."/>
            <person name="Birkelbach J."/>
            <person name="Nuebel U."/>
            <person name="Pietschmann T."/>
            <person name="Bach T."/>
            <person name="Mueller R."/>
        </authorList>
    </citation>
    <scope>NUCLEOTIDE SEQUENCE [LARGE SCALE GENOMIC DNA]</scope>
    <source>
        <strain evidence="2 3">MSr11954</strain>
    </source>
</reference>
<sequence length="279" mass="29069">MGEAIGNHVRGRSEGGAYDALEGQALADALQADARSIVDDRHMRVRFDAAHTNEPEGPAPGVVPGGAMPLEELRAQAAKVVTSKVLDSGLGYLKVDEFIVPEASGEVFAAALTVVREARALAIDLRSCRGGSDDAVAYLLSFLLDNPPQLVSTVVWRSGDVKKTMTRDVGTAAYGGTRPVFVLTSSRTFSGGEEFAYDVQAFKRGMIVGEVTGGGAHPTGAKFLGLGFIATVPMGRTVNPITGSNWETVGVQPDKVVAADDALATVETLVAKQVGGSNP</sequence>
<dbReference type="Pfam" id="PF03572">
    <property type="entry name" value="Peptidase_S41"/>
    <property type="match status" value="1"/>
</dbReference>
<dbReference type="PANTHER" id="PTHR11261:SF3">
    <property type="entry name" value="RETINOL-BINDING PROTEIN 3"/>
    <property type="match status" value="1"/>
</dbReference>
<dbReference type="EMBL" id="CP089984">
    <property type="protein sequence ID" value="WXB14828.1"/>
    <property type="molecule type" value="Genomic_DNA"/>
</dbReference>
<dbReference type="SMART" id="SM00245">
    <property type="entry name" value="TSPc"/>
    <property type="match status" value="1"/>
</dbReference>
<dbReference type="Proteomes" id="UP001370348">
    <property type="component" value="Chromosome"/>
</dbReference>
<dbReference type="RefSeq" id="WP_394824452.1">
    <property type="nucleotide sequence ID" value="NZ_CP089984.1"/>
</dbReference>
<evidence type="ECO:0000313" key="2">
    <source>
        <dbReference type="EMBL" id="WXB14828.1"/>
    </source>
</evidence>
<dbReference type="CDD" id="cd07563">
    <property type="entry name" value="Peptidase_S41_IRBP"/>
    <property type="match status" value="1"/>
</dbReference>
<name>A0ABZ2LV69_9BACT</name>
<keyword evidence="3" id="KW-1185">Reference proteome</keyword>